<evidence type="ECO:0000256" key="2">
    <source>
        <dbReference type="ARBA" id="ARBA00022692"/>
    </source>
</evidence>
<keyword evidence="2" id="KW-0812">Transmembrane</keyword>
<gene>
    <name evidence="6" type="ORF">KJI95_04450</name>
</gene>
<comment type="subcellular location">
    <subcellularLocation>
        <location evidence="1">Membrane</location>
        <topology evidence="1">Single-pass membrane protein</topology>
    </subcellularLocation>
</comment>
<dbReference type="RefSeq" id="WP_214505937.1">
    <property type="nucleotide sequence ID" value="NZ_JAHEPS010000001.1"/>
</dbReference>
<proteinExistence type="predicted"/>
<organism evidence="6 7">
    <name type="scientific">Shewanella jiangmenensis</name>
    <dbReference type="NCBI Taxonomy" id="2837387"/>
    <lineage>
        <taxon>Bacteria</taxon>
        <taxon>Pseudomonadati</taxon>
        <taxon>Pseudomonadota</taxon>
        <taxon>Gammaproteobacteria</taxon>
        <taxon>Alteromonadales</taxon>
        <taxon>Shewanellaceae</taxon>
        <taxon>Shewanella</taxon>
    </lineage>
</organism>
<evidence type="ECO:0000313" key="7">
    <source>
        <dbReference type="Proteomes" id="UP001195903"/>
    </source>
</evidence>
<feature type="domain" description="TonB C-terminal" evidence="5">
    <location>
        <begin position="156"/>
        <end position="229"/>
    </location>
</feature>
<dbReference type="InterPro" id="IPR006260">
    <property type="entry name" value="TonB/TolA_C"/>
</dbReference>
<evidence type="ECO:0000256" key="1">
    <source>
        <dbReference type="ARBA" id="ARBA00004167"/>
    </source>
</evidence>
<sequence length="231" mass="24525">MTQSSMGPSPAMPEKSRVKASVKAGRHHFYASLIAAAVLGAALALLWLGQQSALTTAPKLMVREVTTVSLPPPPPPASMQAQMPETPIAVAVEGAGAAMELSLEVPTPAPLNIRAPEPVLKITDNFEADLSVDWQAFGLDELDGLPSLLTQVKTAFPAALARKGVERAVVRLDVFIDESGKPTLVAIADNPHPELDDAINKLLRGSRFSPPTRGGVAVKARFIWPVEFKKS</sequence>
<dbReference type="InterPro" id="IPR037682">
    <property type="entry name" value="TonB_C"/>
</dbReference>
<comment type="caution">
    <text evidence="6">The sequence shown here is derived from an EMBL/GenBank/DDBJ whole genome shotgun (WGS) entry which is preliminary data.</text>
</comment>
<evidence type="ECO:0000259" key="5">
    <source>
        <dbReference type="Pfam" id="PF03544"/>
    </source>
</evidence>
<evidence type="ECO:0000256" key="4">
    <source>
        <dbReference type="ARBA" id="ARBA00023136"/>
    </source>
</evidence>
<dbReference type="Pfam" id="PF03544">
    <property type="entry name" value="TonB_C"/>
    <property type="match status" value="1"/>
</dbReference>
<keyword evidence="3" id="KW-1133">Transmembrane helix</keyword>
<evidence type="ECO:0000313" key="6">
    <source>
        <dbReference type="EMBL" id="MBT1443777.1"/>
    </source>
</evidence>
<dbReference type="Gene3D" id="3.30.1150.10">
    <property type="match status" value="1"/>
</dbReference>
<dbReference type="NCBIfam" id="TIGR01352">
    <property type="entry name" value="tonB_Cterm"/>
    <property type="match status" value="1"/>
</dbReference>
<reference evidence="6 7" key="1">
    <citation type="submission" date="2021-05" db="EMBL/GenBank/DDBJ databases">
        <title>Shewanella sp. JM162201.</title>
        <authorList>
            <person name="Xu S."/>
            <person name="Li A."/>
        </authorList>
    </citation>
    <scope>NUCLEOTIDE SEQUENCE [LARGE SCALE GENOMIC DNA]</scope>
    <source>
        <strain evidence="6 7">JM162201</strain>
    </source>
</reference>
<keyword evidence="4" id="KW-0472">Membrane</keyword>
<dbReference type="EMBL" id="JAHEPS010000001">
    <property type="protein sequence ID" value="MBT1443777.1"/>
    <property type="molecule type" value="Genomic_DNA"/>
</dbReference>
<dbReference type="Proteomes" id="UP001195903">
    <property type="component" value="Unassembled WGS sequence"/>
</dbReference>
<evidence type="ECO:0000256" key="3">
    <source>
        <dbReference type="ARBA" id="ARBA00022989"/>
    </source>
</evidence>
<dbReference type="SUPFAM" id="SSF74653">
    <property type="entry name" value="TolA/TonB C-terminal domain"/>
    <property type="match status" value="1"/>
</dbReference>
<accession>A0ABS5V1S8</accession>
<protein>
    <submittedName>
        <fullName evidence="6">Energy transducer TonB</fullName>
    </submittedName>
</protein>
<name>A0ABS5V1S8_9GAMM</name>
<keyword evidence="7" id="KW-1185">Reference proteome</keyword>